<gene>
    <name evidence="4" type="ORF">L3Y34_010259</name>
</gene>
<keyword evidence="2" id="KW-0812">Transmembrane</keyword>
<accession>A0AAE9CST7</accession>
<name>A0AAE9CST7_CAEBR</name>
<evidence type="ECO:0000313" key="4">
    <source>
        <dbReference type="EMBL" id="ULT79537.1"/>
    </source>
</evidence>
<keyword evidence="2" id="KW-0472">Membrane</keyword>
<dbReference type="Proteomes" id="UP000827892">
    <property type="component" value="Chromosome X"/>
</dbReference>
<evidence type="ECO:0008006" key="6">
    <source>
        <dbReference type="Google" id="ProtNLM"/>
    </source>
</evidence>
<evidence type="ECO:0000256" key="1">
    <source>
        <dbReference type="SAM" id="MobiDB-lite"/>
    </source>
</evidence>
<sequence>MRLYIFLWLTSLMSYVFCQVIIAKNTQVTPRCGSQLISIELNFDPTQLPGGKFTDWIIVGVSGKPECRLRGNGETKYIIEIAVFNDPCLTQIPAQNVFQNRIRIGKNPVVILEKDQSITVKCVYGLPTIETMTLPVINSNFNVDNFAFSNHSEQFSTNSPSEANFNINESSNRHQLLENRESLDALQKESKITDQLSPTQQINPEQFSTVMFGSNQVPTNEWIGRNTLAPNSEDRNRDRDITQTGFENTPETNSNQNGLTANEKIKKRSFSTIFIAAVVLIVFLFLALLAFSLICLRRKLANRNQSLLMDRISDRTWRANTSNDEYGSTPPTLSGRPGVSDQKSPYSMAAIGKEFLRTPGRNFDASSTVNKPYNAVNDNGKSTSRTHSAMKMAKKNSPAPHPNLPLKSNLEEFVSKTYALGEYNNLASPAYAYTSDVHDEREVDVGTESRYEKPYEKRNSGKRKPSAVEEGAVSSFRSITEIVHAAETATLAKEVRGVENSTRLQNLLMDSVLSIRGFGYRKLTEQEIIRWKNLIQQDSRIRELLADSKSSAEIENIFEHDEYKNMFTSSKWHEIAICVHRALTNSLDRTNSRSELQLFVGNVQTEW</sequence>
<dbReference type="AlphaFoldDB" id="A0AAE9CST7"/>
<reference evidence="4 5" key="1">
    <citation type="submission" date="2022-05" db="EMBL/GenBank/DDBJ databases">
        <title>Chromosome-level reference genomes for two strains of Caenorhabditis briggsae: an improved platform for comparative genomics.</title>
        <authorList>
            <person name="Stevens L."/>
            <person name="Andersen E.C."/>
        </authorList>
    </citation>
    <scope>NUCLEOTIDE SEQUENCE [LARGE SCALE GENOMIC DNA]</scope>
    <source>
        <strain evidence="4">QX1410_ONT</strain>
        <tissue evidence="4">Whole-organism</tissue>
    </source>
</reference>
<organism evidence="4 5">
    <name type="scientific">Caenorhabditis briggsae</name>
    <dbReference type="NCBI Taxonomy" id="6238"/>
    <lineage>
        <taxon>Eukaryota</taxon>
        <taxon>Metazoa</taxon>
        <taxon>Ecdysozoa</taxon>
        <taxon>Nematoda</taxon>
        <taxon>Chromadorea</taxon>
        <taxon>Rhabditida</taxon>
        <taxon>Rhabditina</taxon>
        <taxon>Rhabditomorpha</taxon>
        <taxon>Rhabditoidea</taxon>
        <taxon>Rhabditidae</taxon>
        <taxon>Peloderinae</taxon>
        <taxon>Caenorhabditis</taxon>
    </lineage>
</organism>
<evidence type="ECO:0000256" key="2">
    <source>
        <dbReference type="SAM" id="Phobius"/>
    </source>
</evidence>
<feature type="region of interest" description="Disordered" evidence="1">
    <location>
        <begin position="320"/>
        <end position="343"/>
    </location>
</feature>
<feature type="compositionally biased region" description="Basic and acidic residues" evidence="1">
    <location>
        <begin position="232"/>
        <end position="241"/>
    </location>
</feature>
<evidence type="ECO:0000256" key="3">
    <source>
        <dbReference type="SAM" id="SignalP"/>
    </source>
</evidence>
<keyword evidence="3" id="KW-0732">Signal</keyword>
<feature type="chain" id="PRO_5041902413" description="ZP domain-containing protein" evidence="3">
    <location>
        <begin position="19"/>
        <end position="607"/>
    </location>
</feature>
<proteinExistence type="predicted"/>
<feature type="region of interest" description="Disordered" evidence="1">
    <location>
        <begin position="222"/>
        <end position="260"/>
    </location>
</feature>
<feature type="compositionally biased region" description="Polar residues" evidence="1">
    <location>
        <begin position="320"/>
        <end position="332"/>
    </location>
</feature>
<feature type="compositionally biased region" description="Polar residues" evidence="1">
    <location>
        <begin position="366"/>
        <end position="387"/>
    </location>
</feature>
<feature type="transmembrane region" description="Helical" evidence="2">
    <location>
        <begin position="273"/>
        <end position="296"/>
    </location>
</feature>
<feature type="region of interest" description="Disordered" evidence="1">
    <location>
        <begin position="366"/>
        <end position="405"/>
    </location>
</feature>
<protein>
    <recommendedName>
        <fullName evidence="6">ZP domain-containing protein</fullName>
    </recommendedName>
</protein>
<feature type="region of interest" description="Disordered" evidence="1">
    <location>
        <begin position="443"/>
        <end position="466"/>
    </location>
</feature>
<feature type="signal peptide" evidence="3">
    <location>
        <begin position="1"/>
        <end position="18"/>
    </location>
</feature>
<feature type="compositionally biased region" description="Basic and acidic residues" evidence="1">
    <location>
        <begin position="443"/>
        <end position="459"/>
    </location>
</feature>
<dbReference type="EMBL" id="CP090896">
    <property type="protein sequence ID" value="ULT79537.1"/>
    <property type="molecule type" value="Genomic_DNA"/>
</dbReference>
<evidence type="ECO:0000313" key="5">
    <source>
        <dbReference type="Proteomes" id="UP000827892"/>
    </source>
</evidence>
<feature type="compositionally biased region" description="Polar residues" evidence="1">
    <location>
        <begin position="242"/>
        <end position="260"/>
    </location>
</feature>
<keyword evidence="2" id="KW-1133">Transmembrane helix</keyword>